<evidence type="ECO:0000259" key="6">
    <source>
        <dbReference type="Pfam" id="PF03828"/>
    </source>
</evidence>
<gene>
    <name evidence="7" type="ORF">PFISCL1PPCAC_1931</name>
</gene>
<feature type="non-terminal residue" evidence="7">
    <location>
        <position position="1"/>
    </location>
</feature>
<comment type="similarity">
    <text evidence="4">Belongs to the DNA polymerase type-B-like family. GLD2 subfamily.</text>
</comment>
<comment type="caution">
    <text evidence="7">The sequence shown here is derived from an EMBL/GenBank/DDBJ whole genome shotgun (WGS) entry which is preliminary data.</text>
</comment>
<keyword evidence="8" id="KW-1185">Reference proteome</keyword>
<reference evidence="7" key="1">
    <citation type="submission" date="2023-10" db="EMBL/GenBank/DDBJ databases">
        <title>Genome assembly of Pristionchus species.</title>
        <authorList>
            <person name="Yoshida K."/>
            <person name="Sommer R.J."/>
        </authorList>
    </citation>
    <scope>NUCLEOTIDE SEQUENCE</scope>
    <source>
        <strain evidence="7">RS5133</strain>
    </source>
</reference>
<evidence type="ECO:0000313" key="8">
    <source>
        <dbReference type="Proteomes" id="UP001432322"/>
    </source>
</evidence>
<sequence>REKKKKEREGEKPSSEVELHERKAKKEEEDDRVSNSTFALMNIDEDENYEETEENPNGGETVHSDLDRFRSRLVQLTTGYWEYCLSKWKHKSEMSVDEKYCIALSIIRFLEETFGDEFHQFLYLKTMIKFTRSDLQGKEELIGLVMYLDREKLASLIGFFVLLIALNDNARCDVILPKCVGCCRWNMELIKIECRSALGESVRKERSAAVKSVYEAKKLLAEEFPVIFSSIVGARTSIQVNEECANKVLTKSEKMMSTPYVDGNWTKYSSKFGIKSEWSAYDVCQNAVKVFFRLNRAFKGELRNRLNEFYPDSHATIDKLKDPHSRRALTFLMNLNSFKIFPNGFVFFLLRNKNDEVLEEVCSKLFTLVPSYLKFFNDFGPDFDYKCEGSTIGKRSLELKKSDVAVECLANLKENIENEGMNSTMPIEPTQSSCHYVFQGSIPPSDELEWKFNCKWKVTTFWSRPQSLLQWENENETEMNRLSRRITDYHAATVMRVEHYQDKMKVLTYLKGALSAFLSAHNCTLTITGSSLCSLAALNSNLDVFVGCRTSRIDRAGLVETLGKTEGVTIVRDKLKGSFPITVSSECTGNSMMEVAVHINPGTLYMSHVYQMIDGQDERVASLVVVLKAWRILEYTCVTIRLRSYHVVSLLIHFLQCGVSPPLLPSLTCLYPSLDPTSFRDNQINIIPIPQENNQSISSLLIGFFTYFSDFEFEKYIISIREGCLYKRNATDEIPRTKLSIEHPYIPYHTKPDSIASEIDCKQMRAACRKAKDSLKSTFQIPAIPHL</sequence>
<keyword evidence="3" id="KW-0460">Magnesium</keyword>
<evidence type="ECO:0000256" key="5">
    <source>
        <dbReference type="SAM" id="MobiDB-lite"/>
    </source>
</evidence>
<dbReference type="PANTHER" id="PTHR12271:SF40">
    <property type="entry name" value="POLY(A) RNA POLYMERASE GLD2"/>
    <property type="match status" value="1"/>
</dbReference>
<dbReference type="GO" id="GO:0016779">
    <property type="term" value="F:nucleotidyltransferase activity"/>
    <property type="evidence" value="ECO:0007669"/>
    <property type="project" value="TreeGrafter"/>
</dbReference>
<dbReference type="Gene3D" id="1.10.1410.10">
    <property type="match status" value="1"/>
</dbReference>
<feature type="compositionally biased region" description="Acidic residues" evidence="5">
    <location>
        <begin position="43"/>
        <end position="54"/>
    </location>
</feature>
<dbReference type="GO" id="GO:0046872">
    <property type="term" value="F:metal ion binding"/>
    <property type="evidence" value="ECO:0007669"/>
    <property type="project" value="UniProtKB-KW"/>
</dbReference>
<dbReference type="InterPro" id="IPR002058">
    <property type="entry name" value="PAP_assoc"/>
</dbReference>
<evidence type="ECO:0000256" key="1">
    <source>
        <dbReference type="ARBA" id="ARBA00022679"/>
    </source>
</evidence>
<evidence type="ECO:0000256" key="3">
    <source>
        <dbReference type="ARBA" id="ARBA00022842"/>
    </source>
</evidence>
<proteinExistence type="inferred from homology"/>
<feature type="region of interest" description="Disordered" evidence="5">
    <location>
        <begin position="1"/>
        <end position="64"/>
    </location>
</feature>
<evidence type="ECO:0000313" key="7">
    <source>
        <dbReference type="EMBL" id="GMT10634.1"/>
    </source>
</evidence>
<dbReference type="Pfam" id="PF03828">
    <property type="entry name" value="PAP_assoc"/>
    <property type="match status" value="1"/>
</dbReference>
<evidence type="ECO:0000256" key="4">
    <source>
        <dbReference type="ARBA" id="ARBA00038491"/>
    </source>
</evidence>
<keyword evidence="1" id="KW-0808">Transferase</keyword>
<organism evidence="7 8">
    <name type="scientific">Pristionchus fissidentatus</name>
    <dbReference type="NCBI Taxonomy" id="1538716"/>
    <lineage>
        <taxon>Eukaryota</taxon>
        <taxon>Metazoa</taxon>
        <taxon>Ecdysozoa</taxon>
        <taxon>Nematoda</taxon>
        <taxon>Chromadorea</taxon>
        <taxon>Rhabditida</taxon>
        <taxon>Rhabditina</taxon>
        <taxon>Diplogasteromorpha</taxon>
        <taxon>Diplogasteroidea</taxon>
        <taxon>Neodiplogasteridae</taxon>
        <taxon>Pristionchus</taxon>
    </lineage>
</organism>
<dbReference type="EMBL" id="BTSY01000001">
    <property type="protein sequence ID" value="GMT10634.1"/>
    <property type="molecule type" value="Genomic_DNA"/>
</dbReference>
<feature type="domain" description="PAP-associated" evidence="6">
    <location>
        <begin position="696"/>
        <end position="748"/>
    </location>
</feature>
<dbReference type="GO" id="GO:0031123">
    <property type="term" value="P:RNA 3'-end processing"/>
    <property type="evidence" value="ECO:0007669"/>
    <property type="project" value="TreeGrafter"/>
</dbReference>
<evidence type="ECO:0000256" key="2">
    <source>
        <dbReference type="ARBA" id="ARBA00022723"/>
    </source>
</evidence>
<accession>A0AAV5UWC2</accession>
<dbReference type="Proteomes" id="UP001432322">
    <property type="component" value="Unassembled WGS sequence"/>
</dbReference>
<keyword evidence="2" id="KW-0479">Metal-binding</keyword>
<protein>
    <recommendedName>
        <fullName evidence="6">PAP-associated domain-containing protein</fullName>
    </recommendedName>
</protein>
<name>A0AAV5UWC2_9BILA</name>
<feature type="compositionally biased region" description="Basic and acidic residues" evidence="5">
    <location>
        <begin position="7"/>
        <end position="27"/>
    </location>
</feature>
<dbReference type="PANTHER" id="PTHR12271">
    <property type="entry name" value="POLY A POLYMERASE CID PAP -RELATED"/>
    <property type="match status" value="1"/>
</dbReference>
<dbReference type="AlphaFoldDB" id="A0AAV5UWC2"/>
<dbReference type="SUPFAM" id="SSF81631">
    <property type="entry name" value="PAP/OAS1 substrate-binding domain"/>
    <property type="match status" value="1"/>
</dbReference>